<accession>A0A1H7K1E7</accession>
<evidence type="ECO:0000256" key="2">
    <source>
        <dbReference type="ARBA" id="ARBA00022723"/>
    </source>
</evidence>
<evidence type="ECO:0000256" key="3">
    <source>
        <dbReference type="ARBA" id="ARBA00022801"/>
    </source>
</evidence>
<evidence type="ECO:0000256" key="1">
    <source>
        <dbReference type="ARBA" id="ARBA00008779"/>
    </source>
</evidence>
<dbReference type="InterPro" id="IPR047115">
    <property type="entry name" value="ARSB"/>
</dbReference>
<reference evidence="8" key="1">
    <citation type="submission" date="2016-10" db="EMBL/GenBank/DDBJ databases">
        <authorList>
            <person name="Varghese N."/>
            <person name="Submissions S."/>
        </authorList>
    </citation>
    <scope>NUCLEOTIDE SEQUENCE [LARGE SCALE GENOMIC DNA]</scope>
    <source>
        <strain evidence="8">DSM 18733</strain>
    </source>
</reference>
<evidence type="ECO:0000259" key="6">
    <source>
        <dbReference type="Pfam" id="PF00884"/>
    </source>
</evidence>
<dbReference type="OrthoDB" id="9803751at2"/>
<dbReference type="STRING" id="407022.SAMN05661044_01197"/>
<organism evidence="7 8">
    <name type="scientific">Olivibacter domesticus</name>
    <name type="common">Pseudosphingobacterium domesticum</name>
    <dbReference type="NCBI Taxonomy" id="407022"/>
    <lineage>
        <taxon>Bacteria</taxon>
        <taxon>Pseudomonadati</taxon>
        <taxon>Bacteroidota</taxon>
        <taxon>Sphingobacteriia</taxon>
        <taxon>Sphingobacteriales</taxon>
        <taxon>Sphingobacteriaceae</taxon>
        <taxon>Olivibacter</taxon>
    </lineage>
</organism>
<proteinExistence type="inferred from homology"/>
<protein>
    <submittedName>
        <fullName evidence="7">Arylsulfatase B</fullName>
    </submittedName>
</protein>
<dbReference type="Pfam" id="PF00884">
    <property type="entry name" value="Sulfatase"/>
    <property type="match status" value="1"/>
</dbReference>
<dbReference type="RefSeq" id="WP_093320097.1">
    <property type="nucleotide sequence ID" value="NZ_FOAF01000001.1"/>
</dbReference>
<keyword evidence="5" id="KW-0325">Glycoprotein</keyword>
<dbReference type="Gene3D" id="3.40.720.10">
    <property type="entry name" value="Alkaline Phosphatase, subunit A"/>
    <property type="match status" value="1"/>
</dbReference>
<evidence type="ECO:0000313" key="7">
    <source>
        <dbReference type="EMBL" id="SEK80648.1"/>
    </source>
</evidence>
<keyword evidence="2" id="KW-0479">Metal-binding</keyword>
<keyword evidence="4" id="KW-0106">Calcium</keyword>
<sequence>MQKYLLIFFTVLIAGIFSSIVLLKGTSASIASKKQYVAPNIIIILADDLGWGDVGYHGGSIKTPHIDRLSREGILLNRFYTAAICSPTRAGLLTGRYPDRYGLRSTVIPPWSQFGVDTSEVFLPQLLANAGYKHRAILGKWHLGHASRQYHPLSRGFTHFYGHLNGAIDYFTHEREGELDWHHDLEPSHDKGYATDLIAKEAIKNITTYSSESPFFLYIAFNAPHSPLQAKKEDLLRYGYDKNKPGFKQASGNGNQGRGNTKRQTYEAMVSNLDNNIGRILQTLEDLKIAHNTIVLFASDNGAAPGEGGSSGVLRGTKFTEWEGGVRAPAIIKWPDGFKGGYASNQVMGFIDILPTMLAAAGANVTHKKPLDGINVLPVLKDSNQQIDRNFFLGAGAIVNRDWKLVEASDENPRMKLTKDQFFHIEKDSIEANDVSTEAAMQYNKLKHALRPYKAIKADKTVPAYEQGRKGFIAPRNWQLKD</sequence>
<gene>
    <name evidence="7" type="ORF">SAMN05661044_01197</name>
</gene>
<dbReference type="AlphaFoldDB" id="A0A1H7K1E7"/>
<dbReference type="CDD" id="cd16029">
    <property type="entry name" value="4-S"/>
    <property type="match status" value="1"/>
</dbReference>
<dbReference type="PANTHER" id="PTHR10342">
    <property type="entry name" value="ARYLSULFATASE"/>
    <property type="match status" value="1"/>
</dbReference>
<dbReference type="GO" id="GO:0046872">
    <property type="term" value="F:metal ion binding"/>
    <property type="evidence" value="ECO:0007669"/>
    <property type="project" value="UniProtKB-KW"/>
</dbReference>
<evidence type="ECO:0000256" key="4">
    <source>
        <dbReference type="ARBA" id="ARBA00022837"/>
    </source>
</evidence>
<dbReference type="PANTHER" id="PTHR10342:SF274">
    <property type="entry name" value="ARYLSULFATASE B"/>
    <property type="match status" value="1"/>
</dbReference>
<dbReference type="InterPro" id="IPR000917">
    <property type="entry name" value="Sulfatase_N"/>
</dbReference>
<feature type="domain" description="Sulfatase N-terminal" evidence="6">
    <location>
        <begin position="39"/>
        <end position="363"/>
    </location>
</feature>
<keyword evidence="8" id="KW-1185">Reference proteome</keyword>
<name>A0A1H7K1E7_OLID1</name>
<dbReference type="InterPro" id="IPR024607">
    <property type="entry name" value="Sulfatase_CS"/>
</dbReference>
<dbReference type="SUPFAM" id="SSF53649">
    <property type="entry name" value="Alkaline phosphatase-like"/>
    <property type="match status" value="1"/>
</dbReference>
<dbReference type="GO" id="GO:0008484">
    <property type="term" value="F:sulfuric ester hydrolase activity"/>
    <property type="evidence" value="ECO:0007669"/>
    <property type="project" value="InterPro"/>
</dbReference>
<evidence type="ECO:0000256" key="5">
    <source>
        <dbReference type="ARBA" id="ARBA00023180"/>
    </source>
</evidence>
<dbReference type="PROSITE" id="PS00523">
    <property type="entry name" value="SULFATASE_1"/>
    <property type="match status" value="1"/>
</dbReference>
<dbReference type="EMBL" id="FOAF01000001">
    <property type="protein sequence ID" value="SEK80648.1"/>
    <property type="molecule type" value="Genomic_DNA"/>
</dbReference>
<dbReference type="Gene3D" id="3.30.1120.10">
    <property type="match status" value="1"/>
</dbReference>
<evidence type="ECO:0000313" key="8">
    <source>
        <dbReference type="Proteomes" id="UP000199421"/>
    </source>
</evidence>
<keyword evidence="3" id="KW-0378">Hydrolase</keyword>
<dbReference type="InterPro" id="IPR017850">
    <property type="entry name" value="Alkaline_phosphatase_core_sf"/>
</dbReference>
<dbReference type="Proteomes" id="UP000199421">
    <property type="component" value="Unassembled WGS sequence"/>
</dbReference>
<comment type="similarity">
    <text evidence="1">Belongs to the sulfatase family.</text>
</comment>